<dbReference type="InterPro" id="IPR002508">
    <property type="entry name" value="MurNAc-LAA_cat"/>
</dbReference>
<keyword evidence="6" id="KW-1185">Reference proteome</keyword>
<dbReference type="SMART" id="SM00287">
    <property type="entry name" value="SH3b"/>
    <property type="match status" value="1"/>
</dbReference>
<proteinExistence type="predicted"/>
<evidence type="ECO:0000256" key="2">
    <source>
        <dbReference type="ARBA" id="ARBA00023316"/>
    </source>
</evidence>
<dbReference type="PANTHER" id="PTHR30404:SF0">
    <property type="entry name" value="N-ACETYLMURAMOYL-L-ALANINE AMIDASE AMIC"/>
    <property type="match status" value="1"/>
</dbReference>
<evidence type="ECO:0000256" key="1">
    <source>
        <dbReference type="ARBA" id="ARBA00022801"/>
    </source>
</evidence>
<dbReference type="CDD" id="cd02696">
    <property type="entry name" value="MurNAc-LAA"/>
    <property type="match status" value="1"/>
</dbReference>
<dbReference type="InterPro" id="IPR050695">
    <property type="entry name" value="N-acetylmuramoyl_amidase_3"/>
</dbReference>
<keyword evidence="3" id="KW-0732">Signal</keyword>
<dbReference type="GO" id="GO:0008745">
    <property type="term" value="F:N-acetylmuramoyl-L-alanine amidase activity"/>
    <property type="evidence" value="ECO:0007669"/>
    <property type="project" value="UniProtKB-EC"/>
</dbReference>
<feature type="signal peptide" evidence="3">
    <location>
        <begin position="1"/>
        <end position="26"/>
    </location>
</feature>
<keyword evidence="2" id="KW-0961">Cell wall biogenesis/degradation</keyword>
<dbReference type="RefSeq" id="WP_204695541.1">
    <property type="nucleotide sequence ID" value="NZ_JAFBEC010000001.1"/>
</dbReference>
<dbReference type="Gene3D" id="3.40.630.40">
    <property type="entry name" value="Zn-dependent exopeptidases"/>
    <property type="match status" value="1"/>
</dbReference>
<feature type="domain" description="SH3b" evidence="4">
    <location>
        <begin position="27"/>
        <end position="90"/>
    </location>
</feature>
<dbReference type="InterPro" id="IPR003646">
    <property type="entry name" value="SH3-like_bac-type"/>
</dbReference>
<evidence type="ECO:0000256" key="3">
    <source>
        <dbReference type="SAM" id="SignalP"/>
    </source>
</evidence>
<dbReference type="PANTHER" id="PTHR30404">
    <property type="entry name" value="N-ACETYLMURAMOYL-L-ALANINE AMIDASE"/>
    <property type="match status" value="1"/>
</dbReference>
<name>A0ABS2P8R8_9BACL</name>
<protein>
    <submittedName>
        <fullName evidence="5">N-acetylmuramoyl-L-alanine amidase</fullName>
        <ecNumber evidence="5">3.5.1.28</ecNumber>
    </submittedName>
</protein>
<dbReference type="Pfam" id="PF01520">
    <property type="entry name" value="Amidase_3"/>
    <property type="match status" value="1"/>
</dbReference>
<organism evidence="5 6">
    <name type="scientific">Geomicrobium sediminis</name>
    <dbReference type="NCBI Taxonomy" id="1347788"/>
    <lineage>
        <taxon>Bacteria</taxon>
        <taxon>Bacillati</taxon>
        <taxon>Bacillota</taxon>
        <taxon>Bacilli</taxon>
        <taxon>Bacillales</taxon>
        <taxon>Geomicrobium</taxon>
    </lineage>
</organism>
<comment type="caution">
    <text evidence="5">The sequence shown here is derived from an EMBL/GenBank/DDBJ whole genome shotgun (WGS) entry which is preliminary data.</text>
</comment>
<evidence type="ECO:0000313" key="6">
    <source>
        <dbReference type="Proteomes" id="UP000741863"/>
    </source>
</evidence>
<evidence type="ECO:0000313" key="5">
    <source>
        <dbReference type="EMBL" id="MBM7631401.1"/>
    </source>
</evidence>
<dbReference type="SMART" id="SM00646">
    <property type="entry name" value="Ami_3"/>
    <property type="match status" value="1"/>
</dbReference>
<gene>
    <name evidence="5" type="ORF">JOD17_000492</name>
</gene>
<dbReference type="PROSITE" id="PS51781">
    <property type="entry name" value="SH3B"/>
    <property type="match status" value="1"/>
</dbReference>
<dbReference type="Pfam" id="PF08239">
    <property type="entry name" value="SH3_3"/>
    <property type="match status" value="1"/>
</dbReference>
<accession>A0ABS2P8R8</accession>
<dbReference type="EMBL" id="JAFBEC010000001">
    <property type="protein sequence ID" value="MBM7631401.1"/>
    <property type="molecule type" value="Genomic_DNA"/>
</dbReference>
<dbReference type="Gene3D" id="2.30.30.40">
    <property type="entry name" value="SH3 Domains"/>
    <property type="match status" value="1"/>
</dbReference>
<feature type="chain" id="PRO_5046782381" evidence="3">
    <location>
        <begin position="27"/>
        <end position="294"/>
    </location>
</feature>
<dbReference type="SUPFAM" id="SSF53187">
    <property type="entry name" value="Zn-dependent exopeptidases"/>
    <property type="match status" value="1"/>
</dbReference>
<keyword evidence="1 5" id="KW-0378">Hydrolase</keyword>
<sequence length="294" mass="31938">MSKKSLLLSFVPLFLLFLFLPVSVHAYQTGYVDTNGSLLVRDSANTESPVVGSLVDRQTIEYLDVGNGWGQITYHGRTGYVSLDYITETGVDAVEDTDAQDTVVHEEAESPPLNGAPLGSIQRIVLDPGHGGQDPGAVVNNFYEKEITLDIANRAAAYLTDAGYNVSLTRSNDSFIALDDRADYANGTSADIFISIHANASFDLDANGIETYYAPGSAAGQTLAHALQSEAVREIDMRDRGVLPSNYVVLRKTAMPAALIEFGFMTNEYDRSLQQTDLMRDQSARAILRAVQSL</sequence>
<reference evidence="5 6" key="1">
    <citation type="submission" date="2021-01" db="EMBL/GenBank/DDBJ databases">
        <title>Genomic Encyclopedia of Type Strains, Phase IV (KMG-IV): sequencing the most valuable type-strain genomes for metagenomic binning, comparative biology and taxonomic classification.</title>
        <authorList>
            <person name="Goeker M."/>
        </authorList>
    </citation>
    <scope>NUCLEOTIDE SEQUENCE [LARGE SCALE GENOMIC DNA]</scope>
    <source>
        <strain evidence="5 6">DSM 25540</strain>
    </source>
</reference>
<evidence type="ECO:0000259" key="4">
    <source>
        <dbReference type="PROSITE" id="PS51781"/>
    </source>
</evidence>
<dbReference type="Proteomes" id="UP000741863">
    <property type="component" value="Unassembled WGS sequence"/>
</dbReference>
<dbReference type="EC" id="3.5.1.28" evidence="5"/>